<accession>A0A378FYG8</accession>
<sequence>MNNPLSKLTLDYWYKVLIVAGAFVFLLNGTGVLSAYPPGPTALVSLGVFFWGIGEWINHPYQEMLQYDDLGRVTATISGYPRNPKRIGVVFDILAFVLIAIGVWKFF</sequence>
<dbReference type="RefSeq" id="WP_086556052.1">
    <property type="nucleotide sequence ID" value="NZ_CP057099.1"/>
</dbReference>
<dbReference type="EMBL" id="UGNC01000005">
    <property type="protein sequence ID" value="STW49847.1"/>
    <property type="molecule type" value="Genomic_DNA"/>
</dbReference>
<keyword evidence="1" id="KW-0812">Transmembrane</keyword>
<keyword evidence="1" id="KW-0472">Membrane</keyword>
<feature type="transmembrane region" description="Helical" evidence="1">
    <location>
        <begin position="39"/>
        <end position="57"/>
    </location>
</feature>
<dbReference type="AlphaFoldDB" id="A0A378FYG8"/>
<evidence type="ECO:0000313" key="3">
    <source>
        <dbReference type="Proteomes" id="UP000255167"/>
    </source>
</evidence>
<evidence type="ECO:0000256" key="1">
    <source>
        <dbReference type="SAM" id="Phobius"/>
    </source>
</evidence>
<proteinExistence type="predicted"/>
<feature type="transmembrane region" description="Helical" evidence="1">
    <location>
        <begin position="12"/>
        <end position="33"/>
    </location>
</feature>
<dbReference type="Proteomes" id="UP000255167">
    <property type="component" value="Unassembled WGS sequence"/>
</dbReference>
<protein>
    <submittedName>
        <fullName evidence="2">Uncharacterized protein</fullName>
    </submittedName>
</protein>
<evidence type="ECO:0000313" key="2">
    <source>
        <dbReference type="EMBL" id="STW49847.1"/>
    </source>
</evidence>
<feature type="transmembrane region" description="Helical" evidence="1">
    <location>
        <begin position="87"/>
        <end position="106"/>
    </location>
</feature>
<organism evidence="2 3">
    <name type="scientific">Klebsiella pneumoniae</name>
    <dbReference type="NCBI Taxonomy" id="573"/>
    <lineage>
        <taxon>Bacteria</taxon>
        <taxon>Pseudomonadati</taxon>
        <taxon>Pseudomonadota</taxon>
        <taxon>Gammaproteobacteria</taxon>
        <taxon>Enterobacterales</taxon>
        <taxon>Enterobacteriaceae</taxon>
        <taxon>Klebsiella/Raoultella group</taxon>
        <taxon>Klebsiella</taxon>
        <taxon>Klebsiella pneumoniae complex</taxon>
    </lineage>
</organism>
<keyword evidence="1" id="KW-1133">Transmembrane helix</keyword>
<gene>
    <name evidence="2" type="ORF">NCTC9617_06495</name>
</gene>
<name>A0A378FYG8_KLEPN</name>
<reference evidence="2 3" key="1">
    <citation type="submission" date="2018-06" db="EMBL/GenBank/DDBJ databases">
        <authorList>
            <consortium name="Pathogen Informatics"/>
            <person name="Doyle S."/>
        </authorList>
    </citation>
    <scope>NUCLEOTIDE SEQUENCE [LARGE SCALE GENOMIC DNA]</scope>
    <source>
        <strain evidence="2 3">NCTC9617</strain>
    </source>
</reference>